<proteinExistence type="predicted"/>
<evidence type="ECO:0000259" key="2">
    <source>
        <dbReference type="Pfam" id="PF22570"/>
    </source>
</evidence>
<dbReference type="Pfam" id="PF22570">
    <property type="entry name" value="LiaF-TM"/>
    <property type="match status" value="1"/>
</dbReference>
<protein>
    <submittedName>
        <fullName evidence="3">Membrane protein</fullName>
    </submittedName>
</protein>
<evidence type="ECO:0000256" key="1">
    <source>
        <dbReference type="SAM" id="Phobius"/>
    </source>
</evidence>
<keyword evidence="1" id="KW-1133">Transmembrane helix</keyword>
<keyword evidence="1" id="KW-0472">Membrane</keyword>
<sequence>MKKTWLGAGLIAVAVYVLFGNRLQLPEFGISIWALLFIVGFGVSAIQNVLRKNYTSAYISGVISVIILENQFNWLRISTGTMIFAAVLAGIGLSMLLKPKSTVSQFKDFRFGDGISDTIHDTIDGTFSSNNDSDTVFGNTTRYINDENLTRVGGDVVFSGTSIYFANATILGDQAIYSGDAVFSSVKLYVPKDWHVEFTGDKVFSTIKSYPSGGLSGKTLVVTGDYVFSQLEIIYI</sequence>
<keyword evidence="1" id="KW-0812">Transmembrane</keyword>
<organism evidence="3 4">
    <name type="scientific">Streptococcus varani</name>
    <dbReference type="NCBI Taxonomy" id="1608583"/>
    <lineage>
        <taxon>Bacteria</taxon>
        <taxon>Bacillati</taxon>
        <taxon>Bacillota</taxon>
        <taxon>Bacilli</taxon>
        <taxon>Lactobacillales</taxon>
        <taxon>Streptococcaceae</taxon>
        <taxon>Streptococcus</taxon>
    </lineage>
</organism>
<keyword evidence="4" id="KW-1185">Reference proteome</keyword>
<dbReference type="InterPro" id="IPR054331">
    <property type="entry name" value="LiaF_TM"/>
</dbReference>
<accession>A0A0E4H2H9</accession>
<evidence type="ECO:0000313" key="4">
    <source>
        <dbReference type="Proteomes" id="UP000198604"/>
    </source>
</evidence>
<dbReference type="AlphaFoldDB" id="A0A0E4H2H9"/>
<evidence type="ECO:0000313" key="3">
    <source>
        <dbReference type="EMBL" id="CQR23687.1"/>
    </source>
</evidence>
<feature type="transmembrane region" description="Helical" evidence="1">
    <location>
        <begin position="30"/>
        <end position="50"/>
    </location>
</feature>
<dbReference type="Proteomes" id="UP000198604">
    <property type="component" value="Unassembled WGS sequence"/>
</dbReference>
<reference evidence="4" key="1">
    <citation type="submission" date="2015-03" db="EMBL/GenBank/DDBJ databases">
        <authorList>
            <person name="Urmite Genomes"/>
        </authorList>
    </citation>
    <scope>NUCLEOTIDE SEQUENCE [LARGE SCALE GENOMIC DNA]</scope>
    <source>
        <strain evidence="4">FF10</strain>
    </source>
</reference>
<dbReference type="OrthoDB" id="2990621at2"/>
<feature type="transmembrane region" description="Helical" evidence="1">
    <location>
        <begin position="80"/>
        <end position="97"/>
    </location>
</feature>
<dbReference type="EMBL" id="CTEN01000001">
    <property type="protein sequence ID" value="CQR23687.1"/>
    <property type="molecule type" value="Genomic_DNA"/>
</dbReference>
<dbReference type="RefSeq" id="WP_093649433.1">
    <property type="nucleotide sequence ID" value="NZ_CTEN01000001.1"/>
</dbReference>
<dbReference type="STRING" id="1608583.BN1356_00055"/>
<name>A0A0E4H2H9_9STRE</name>
<gene>
    <name evidence="3" type="ORF">BN1356_00055</name>
</gene>
<feature type="domain" description="LiaF transmembrane" evidence="2">
    <location>
        <begin position="5"/>
        <end position="101"/>
    </location>
</feature>